<evidence type="ECO:0000313" key="3">
    <source>
        <dbReference type="Proteomes" id="UP000824782"/>
    </source>
</evidence>
<feature type="compositionally biased region" description="Basic and acidic residues" evidence="1">
    <location>
        <begin position="71"/>
        <end position="80"/>
    </location>
</feature>
<gene>
    <name evidence="2" type="ORF">GDO81_007652</name>
</gene>
<accession>A0AAV7C8M2</accession>
<reference evidence="2" key="1">
    <citation type="thesis" date="2020" institute="ProQuest LLC" country="789 East Eisenhower Parkway, Ann Arbor, MI, USA">
        <title>Comparative Genomics and Chromosome Evolution.</title>
        <authorList>
            <person name="Mudd A.B."/>
        </authorList>
    </citation>
    <scope>NUCLEOTIDE SEQUENCE</scope>
    <source>
        <strain evidence="2">237g6f4</strain>
        <tissue evidence="2">Blood</tissue>
    </source>
</reference>
<proteinExistence type="predicted"/>
<dbReference type="AlphaFoldDB" id="A0AAV7C8M2"/>
<organism evidence="2 3">
    <name type="scientific">Engystomops pustulosus</name>
    <name type="common">Tungara frog</name>
    <name type="synonym">Physalaemus pustulosus</name>
    <dbReference type="NCBI Taxonomy" id="76066"/>
    <lineage>
        <taxon>Eukaryota</taxon>
        <taxon>Metazoa</taxon>
        <taxon>Chordata</taxon>
        <taxon>Craniata</taxon>
        <taxon>Vertebrata</taxon>
        <taxon>Euteleostomi</taxon>
        <taxon>Amphibia</taxon>
        <taxon>Batrachia</taxon>
        <taxon>Anura</taxon>
        <taxon>Neobatrachia</taxon>
        <taxon>Hyloidea</taxon>
        <taxon>Leptodactylidae</taxon>
        <taxon>Leiuperinae</taxon>
        <taxon>Engystomops</taxon>
    </lineage>
</organism>
<evidence type="ECO:0000256" key="1">
    <source>
        <dbReference type="SAM" id="MobiDB-lite"/>
    </source>
</evidence>
<sequence>MYTRSLGFLDSVMEVGLTTDNLEETLQSRRSEDPTSETVEDQVPAVPDDTEQPAAEPINPIPTRRNRRRREPGSDLRDQCTQEIFNQ</sequence>
<feature type="region of interest" description="Disordered" evidence="1">
    <location>
        <begin position="25"/>
        <end position="87"/>
    </location>
</feature>
<dbReference type="Proteomes" id="UP000824782">
    <property type="component" value="Unassembled WGS sequence"/>
</dbReference>
<comment type="caution">
    <text evidence="2">The sequence shown here is derived from an EMBL/GenBank/DDBJ whole genome shotgun (WGS) entry which is preliminary data.</text>
</comment>
<evidence type="ECO:0000313" key="2">
    <source>
        <dbReference type="EMBL" id="KAG8581374.1"/>
    </source>
</evidence>
<keyword evidence="3" id="KW-1185">Reference proteome</keyword>
<name>A0AAV7C8M2_ENGPU</name>
<dbReference type="EMBL" id="WNYA01000003">
    <property type="protein sequence ID" value="KAG8581374.1"/>
    <property type="molecule type" value="Genomic_DNA"/>
</dbReference>
<protein>
    <submittedName>
        <fullName evidence="2">Uncharacterized protein</fullName>
    </submittedName>
</protein>